<comment type="similarity">
    <text evidence="1">Belongs to the leucine-binding protein family.</text>
</comment>
<evidence type="ECO:0000259" key="6">
    <source>
        <dbReference type="Pfam" id="PF13458"/>
    </source>
</evidence>
<gene>
    <name evidence="7" type="ORF">FJU08_04350</name>
</gene>
<accession>A0A506UG86</accession>
<feature type="domain" description="Leucine-binding protein" evidence="6">
    <location>
        <begin position="25"/>
        <end position="364"/>
    </location>
</feature>
<keyword evidence="8" id="KW-1185">Reference proteome</keyword>
<dbReference type="Proteomes" id="UP000318801">
    <property type="component" value="Unassembled WGS sequence"/>
</dbReference>
<dbReference type="InterPro" id="IPR051010">
    <property type="entry name" value="BCAA_transport"/>
</dbReference>
<evidence type="ECO:0000256" key="5">
    <source>
        <dbReference type="SAM" id="SignalP"/>
    </source>
</evidence>
<feature type="chain" id="PRO_5021422804" evidence="5">
    <location>
        <begin position="23"/>
        <end position="377"/>
    </location>
</feature>
<dbReference type="PRINTS" id="PR00337">
    <property type="entry name" value="LEUILEVALBP"/>
</dbReference>
<keyword evidence="3 5" id="KW-0732">Signal</keyword>
<reference evidence="7 8" key="1">
    <citation type="submission" date="2019-06" db="EMBL/GenBank/DDBJ databases">
        <authorList>
            <person name="Li M."/>
        </authorList>
    </citation>
    <scope>NUCLEOTIDE SEQUENCE [LARGE SCALE GENOMIC DNA]</scope>
    <source>
        <strain evidence="7 8">BGMRC2036</strain>
    </source>
</reference>
<dbReference type="EMBL" id="VHLG01000002">
    <property type="protein sequence ID" value="TPW32245.1"/>
    <property type="molecule type" value="Genomic_DNA"/>
</dbReference>
<dbReference type="Gene3D" id="3.40.50.2300">
    <property type="match status" value="2"/>
</dbReference>
<dbReference type="AlphaFoldDB" id="A0A506UG86"/>
<organism evidence="7 8">
    <name type="scientific">Martelella alba</name>
    <dbReference type="NCBI Taxonomy" id="2590451"/>
    <lineage>
        <taxon>Bacteria</taxon>
        <taxon>Pseudomonadati</taxon>
        <taxon>Pseudomonadota</taxon>
        <taxon>Alphaproteobacteria</taxon>
        <taxon>Hyphomicrobiales</taxon>
        <taxon>Aurantimonadaceae</taxon>
        <taxon>Martelella</taxon>
    </lineage>
</organism>
<dbReference type="InterPro" id="IPR028081">
    <property type="entry name" value="Leu-bd"/>
</dbReference>
<dbReference type="PANTHER" id="PTHR30483:SF6">
    <property type="entry name" value="PERIPLASMIC BINDING PROTEIN OF ABC TRANSPORTER FOR NATURAL AMINO ACIDS"/>
    <property type="match status" value="1"/>
</dbReference>
<dbReference type="InterPro" id="IPR028082">
    <property type="entry name" value="Peripla_BP_I"/>
</dbReference>
<evidence type="ECO:0000256" key="1">
    <source>
        <dbReference type="ARBA" id="ARBA00010062"/>
    </source>
</evidence>
<dbReference type="Pfam" id="PF13458">
    <property type="entry name" value="Peripla_BP_6"/>
    <property type="match status" value="1"/>
</dbReference>
<keyword evidence="4" id="KW-0029">Amino-acid transport</keyword>
<keyword evidence="2" id="KW-0813">Transport</keyword>
<comment type="caution">
    <text evidence="7">The sequence shown here is derived from an EMBL/GenBank/DDBJ whole genome shotgun (WGS) entry which is preliminary data.</text>
</comment>
<dbReference type="SUPFAM" id="SSF53822">
    <property type="entry name" value="Periplasmic binding protein-like I"/>
    <property type="match status" value="1"/>
</dbReference>
<dbReference type="OrthoDB" id="9768386at2"/>
<proteinExistence type="inferred from homology"/>
<evidence type="ECO:0000313" key="8">
    <source>
        <dbReference type="Proteomes" id="UP000318801"/>
    </source>
</evidence>
<evidence type="ECO:0000256" key="3">
    <source>
        <dbReference type="ARBA" id="ARBA00022729"/>
    </source>
</evidence>
<evidence type="ECO:0000313" key="7">
    <source>
        <dbReference type="EMBL" id="TPW32245.1"/>
    </source>
</evidence>
<dbReference type="GO" id="GO:0006865">
    <property type="term" value="P:amino acid transport"/>
    <property type="evidence" value="ECO:0007669"/>
    <property type="project" value="UniProtKB-KW"/>
</dbReference>
<feature type="signal peptide" evidence="5">
    <location>
        <begin position="1"/>
        <end position="22"/>
    </location>
</feature>
<dbReference type="PANTHER" id="PTHR30483">
    <property type="entry name" value="LEUCINE-SPECIFIC-BINDING PROTEIN"/>
    <property type="match status" value="1"/>
</dbReference>
<name>A0A506UG86_9HYPH</name>
<evidence type="ECO:0000256" key="4">
    <source>
        <dbReference type="ARBA" id="ARBA00022970"/>
    </source>
</evidence>
<sequence length="377" mass="40051">MKILSATMFAAAILGTPMVANAENIVIGISNPYTGPAAMAAEREKWGIDLAVKEINEKGGVLGEQIEVLPMDNRCNPSDAVNVANRLVEAKVVAIIGAHCSTAGLATMPIIEEAGIPMVSGVASSPKITELSGVGGNKWAFRINPSDQAMMETLVGYLGEKSDFKKVAIIAEDSDFGRGGATSFEPLAKDAGIEILSTDFVPQQTPDFTPVLTRVAREKPDAIALFQLGGDQLNMLRNAMQLGLAIPYTGRAELGGENMQIIEAGGMEGSVSAWSYSAEIHSELNDAFVKNIEADHDMKPVLQTWAGYDSVRIIAQAIEEAGSADPAAIRDALQNIKFTNVLGKEVTFDDHNQAGKVVVIQGVKDRAVDILELADVK</sequence>
<evidence type="ECO:0000256" key="2">
    <source>
        <dbReference type="ARBA" id="ARBA00022448"/>
    </source>
</evidence>
<protein>
    <submittedName>
        <fullName evidence="7">Amino acid ABC transporter substrate-binding protein</fullName>
    </submittedName>
</protein>
<dbReference type="InterPro" id="IPR000709">
    <property type="entry name" value="Leu_Ile_Val-bd"/>
</dbReference>